<accession>V7DGA7</accession>
<organism evidence="1 2">
    <name type="scientific">Pseudomonas taiwanensis SJ9</name>
    <dbReference type="NCBI Taxonomy" id="1388762"/>
    <lineage>
        <taxon>Bacteria</taxon>
        <taxon>Pseudomonadati</taxon>
        <taxon>Pseudomonadota</taxon>
        <taxon>Gammaproteobacteria</taxon>
        <taxon>Pseudomonadales</taxon>
        <taxon>Pseudomonadaceae</taxon>
        <taxon>Pseudomonas</taxon>
    </lineage>
</organism>
<evidence type="ECO:0000313" key="2">
    <source>
        <dbReference type="Proteomes" id="UP000018511"/>
    </source>
</evidence>
<dbReference type="AlphaFoldDB" id="V7DGA7"/>
<dbReference type="EMBL" id="AXUP01000002">
    <property type="protein sequence ID" value="ESW41417.1"/>
    <property type="molecule type" value="Genomic_DNA"/>
</dbReference>
<dbReference type="RefSeq" id="WP_023660507.1">
    <property type="nucleotide sequence ID" value="NZ_AXUP01000002.1"/>
</dbReference>
<sequence>MTLNPDAIAALLIAEVPRDLVMGVEDAFAAGALQAHTMTKNVRKQRKVALGYMRHIEMNERFSDLLEAAGAEFLPAQGNGVIVGKAGMFKFTRLNMNTTNWNHTNRSIIRRELAEANQAMSELAQLDLFGSQKIEGGTFFFVARFSGSLTHQPEKPLQIYIAVPTPKMDGWIFREPLAQFLERYDTAQKQVDNVTVTLKTTLIERGEQEET</sequence>
<dbReference type="PATRIC" id="fig|1388762.3.peg.63"/>
<evidence type="ECO:0000313" key="1">
    <source>
        <dbReference type="EMBL" id="ESW41417.1"/>
    </source>
</evidence>
<gene>
    <name evidence="1" type="ORF">O164_00285</name>
</gene>
<name>V7DGA7_9PSED</name>
<comment type="caution">
    <text evidence="1">The sequence shown here is derived from an EMBL/GenBank/DDBJ whole genome shotgun (WGS) entry which is preliminary data.</text>
</comment>
<proteinExistence type="predicted"/>
<reference evidence="1 2" key="1">
    <citation type="submission" date="2013-10" db="EMBL/GenBank/DDBJ databases">
        <title>Whole Genome Shotgun Sequence of Pseudomonas taiwanensis SJ9.</title>
        <authorList>
            <person name="Hong S.-J."/>
            <person name="Shin J.-H."/>
        </authorList>
    </citation>
    <scope>NUCLEOTIDE SEQUENCE [LARGE SCALE GENOMIC DNA]</scope>
    <source>
        <strain evidence="1 2">SJ9</strain>
    </source>
</reference>
<protein>
    <submittedName>
        <fullName evidence="1">Uncharacterized protein</fullName>
    </submittedName>
</protein>
<dbReference type="Proteomes" id="UP000018511">
    <property type="component" value="Unassembled WGS sequence"/>
</dbReference>